<proteinExistence type="predicted"/>
<feature type="coiled-coil region" evidence="1">
    <location>
        <begin position="18"/>
        <end position="52"/>
    </location>
</feature>
<evidence type="ECO:0000313" key="3">
    <source>
        <dbReference type="Proteomes" id="UP000038083"/>
    </source>
</evidence>
<sequence>MQIGEKVFKIINVPLYEIEELQILQEKLLAQHREFESEVNFYKAKFREFENQSKVILST</sequence>
<evidence type="ECO:0000313" key="2">
    <source>
        <dbReference type="EMBL" id="CEN35009.1"/>
    </source>
</evidence>
<dbReference type="EMBL" id="CDOG01000003">
    <property type="protein sequence ID" value="CEN35009.1"/>
    <property type="molecule type" value="Genomic_DNA"/>
</dbReference>
<protein>
    <submittedName>
        <fullName evidence="2">Uncharacterized protein</fullName>
    </submittedName>
</protein>
<organism evidence="2 3">
    <name type="scientific">Capnocytophaga cynodegmi</name>
    <dbReference type="NCBI Taxonomy" id="28189"/>
    <lineage>
        <taxon>Bacteria</taxon>
        <taxon>Pseudomonadati</taxon>
        <taxon>Bacteroidota</taxon>
        <taxon>Flavobacteriia</taxon>
        <taxon>Flavobacteriales</taxon>
        <taxon>Flavobacteriaceae</taxon>
        <taxon>Capnocytophaga</taxon>
    </lineage>
</organism>
<name>A0A0B7H8Y5_9FLAO</name>
<dbReference type="AlphaFoldDB" id="A0A0B7H8Y5"/>
<evidence type="ECO:0000256" key="1">
    <source>
        <dbReference type="SAM" id="Coils"/>
    </source>
</evidence>
<accession>A0A0B7H8Y5</accession>
<keyword evidence="1" id="KW-0175">Coiled coil</keyword>
<dbReference type="Proteomes" id="UP000038083">
    <property type="component" value="Unassembled WGS sequence"/>
</dbReference>
<gene>
    <name evidence="2" type="ORF">CCYN74_110101</name>
</gene>
<reference evidence="2 3" key="1">
    <citation type="submission" date="2015-01" db="EMBL/GenBank/DDBJ databases">
        <authorList>
            <person name="Xiang T."/>
            <person name="Song Y."/>
            <person name="Huang L."/>
            <person name="Wang B."/>
            <person name="Wu P."/>
        </authorList>
    </citation>
    <scope>NUCLEOTIDE SEQUENCE [LARGE SCALE GENOMIC DNA]</scope>
    <source>
        <strain evidence="2 3">Ccy74</strain>
    </source>
</reference>